<accession>A0A2G8L0U3</accession>
<evidence type="ECO:0000259" key="4">
    <source>
        <dbReference type="Pfam" id="PF17034"/>
    </source>
</evidence>
<dbReference type="Pfam" id="PF17034">
    <property type="entry name" value="zinc_ribbon_16"/>
    <property type="match status" value="1"/>
</dbReference>
<dbReference type="InterPro" id="IPR037593">
    <property type="entry name" value="MIOS/Sea4"/>
</dbReference>
<dbReference type="Proteomes" id="UP000230750">
    <property type="component" value="Unassembled WGS sequence"/>
</dbReference>
<dbReference type="InterPro" id="IPR031488">
    <property type="entry name" value="Zn_ribbon_mio"/>
</dbReference>
<dbReference type="GO" id="GO:1904263">
    <property type="term" value="P:positive regulation of TORC1 signaling"/>
    <property type="evidence" value="ECO:0007669"/>
    <property type="project" value="TreeGrafter"/>
</dbReference>
<dbReference type="CDD" id="cd16691">
    <property type="entry name" value="mRING-H2-C3H3C2_Mio"/>
    <property type="match status" value="1"/>
</dbReference>
<keyword evidence="7" id="KW-1185">Reference proteome</keyword>
<keyword evidence="2" id="KW-0677">Repeat</keyword>
<evidence type="ECO:0000256" key="2">
    <source>
        <dbReference type="ARBA" id="ARBA00022737"/>
    </source>
</evidence>
<reference evidence="6 7" key="1">
    <citation type="journal article" date="2017" name="PLoS Biol.">
        <title>The sea cucumber genome provides insights into morphological evolution and visceral regeneration.</title>
        <authorList>
            <person name="Zhang X."/>
            <person name="Sun L."/>
            <person name="Yuan J."/>
            <person name="Sun Y."/>
            <person name="Gao Y."/>
            <person name="Zhang L."/>
            <person name="Li S."/>
            <person name="Dai H."/>
            <person name="Hamel J.F."/>
            <person name="Liu C."/>
            <person name="Yu Y."/>
            <person name="Liu S."/>
            <person name="Lin W."/>
            <person name="Guo K."/>
            <person name="Jin S."/>
            <person name="Xu P."/>
            <person name="Storey K.B."/>
            <person name="Huan P."/>
            <person name="Zhang T."/>
            <person name="Zhou Y."/>
            <person name="Zhang J."/>
            <person name="Lin C."/>
            <person name="Li X."/>
            <person name="Xing L."/>
            <person name="Huo D."/>
            <person name="Sun M."/>
            <person name="Wang L."/>
            <person name="Mercier A."/>
            <person name="Li F."/>
            <person name="Yang H."/>
            <person name="Xiang J."/>
        </authorList>
    </citation>
    <scope>NUCLEOTIDE SEQUENCE [LARGE SCALE GENOMIC DNA]</scope>
    <source>
        <strain evidence="6">Shaxun</strain>
        <tissue evidence="6">Muscle</tissue>
    </source>
</reference>
<evidence type="ECO:0000256" key="3">
    <source>
        <dbReference type="SAM" id="MobiDB-lite"/>
    </source>
</evidence>
<sequence>MALAGLNRSRSSLWCEMVSSLSRQLDNPYLRAMFTFMTSTDATSYMVLKEAEMQIEDRIGFACLYLNDQHLSEYLEQLSTSIIRNGNLAGVLVTGLTKGSGLELLQSYLDHTCDVQSVSCVVLHASELIRDKKVEQWMQIYRRLLDTWRLWHQRAKFDMFLHAIDSRKKVPEQTYVHCHFCSSPVSPSLLSSRSIQSGGSHMRFGGRGQSTLKPKACYVCRKPLPRCSLCQMNMGTTSGTSKLLPQRNKSSKALQSSTGGGDNAVKASFDVWFTWCQSCRHGGHGCHLRDWFSTHSECPVTGCACKCMQLDTVGAFPALDSMDT</sequence>
<dbReference type="PANTHER" id="PTHR16453">
    <property type="entry name" value="WD40 DOMAIN-CONTAINING PROTEIN MIO FAMILY MEMBER"/>
    <property type="match status" value="1"/>
</dbReference>
<dbReference type="STRING" id="307972.A0A2G8L0U3"/>
<dbReference type="AlphaFoldDB" id="A0A2G8L0U3"/>
<name>A0A2G8L0U3_STIJA</name>
<dbReference type="OrthoDB" id="341486at2759"/>
<dbReference type="PANTHER" id="PTHR16453:SF9">
    <property type="entry name" value="GATOR COMPLEX PROTEIN MIOS"/>
    <property type="match status" value="1"/>
</dbReference>
<evidence type="ECO:0000313" key="6">
    <source>
        <dbReference type="EMBL" id="PIK53861.1"/>
    </source>
</evidence>
<feature type="domain" description="GATOR2 complex protein MIO zinc-ribbon like" evidence="4">
    <location>
        <begin position="178"/>
        <end position="308"/>
    </location>
</feature>
<protein>
    <submittedName>
        <fullName evidence="6">Putative WD repeat-containing protein mio</fullName>
    </submittedName>
</protein>
<organism evidence="6 7">
    <name type="scientific">Stichopus japonicus</name>
    <name type="common">Sea cucumber</name>
    <dbReference type="NCBI Taxonomy" id="307972"/>
    <lineage>
        <taxon>Eukaryota</taxon>
        <taxon>Metazoa</taxon>
        <taxon>Echinodermata</taxon>
        <taxon>Eleutherozoa</taxon>
        <taxon>Echinozoa</taxon>
        <taxon>Holothuroidea</taxon>
        <taxon>Aspidochirotacea</taxon>
        <taxon>Aspidochirotida</taxon>
        <taxon>Stichopodidae</taxon>
        <taxon>Apostichopus</taxon>
    </lineage>
</organism>
<dbReference type="GO" id="GO:0005737">
    <property type="term" value="C:cytoplasm"/>
    <property type="evidence" value="ECO:0007669"/>
    <property type="project" value="TreeGrafter"/>
</dbReference>
<dbReference type="EMBL" id="MRZV01000271">
    <property type="protein sequence ID" value="PIK53861.1"/>
    <property type="molecule type" value="Genomic_DNA"/>
</dbReference>
<dbReference type="GO" id="GO:0034198">
    <property type="term" value="P:cellular response to amino acid starvation"/>
    <property type="evidence" value="ECO:0007669"/>
    <property type="project" value="TreeGrafter"/>
</dbReference>
<dbReference type="InterPro" id="IPR049092">
    <property type="entry name" value="MIOS_a-sol"/>
</dbReference>
<proteinExistence type="predicted"/>
<evidence type="ECO:0000313" key="7">
    <source>
        <dbReference type="Proteomes" id="UP000230750"/>
    </source>
</evidence>
<keyword evidence="1" id="KW-0853">WD repeat</keyword>
<gene>
    <name evidence="6" type="ORF">BSL78_09246</name>
</gene>
<comment type="caution">
    <text evidence="6">The sequence shown here is derived from an EMBL/GenBank/DDBJ whole genome shotgun (WGS) entry which is preliminary data.</text>
</comment>
<dbReference type="Pfam" id="PF21719">
    <property type="entry name" value="MIOS_a-sol"/>
    <property type="match status" value="1"/>
</dbReference>
<evidence type="ECO:0000259" key="5">
    <source>
        <dbReference type="Pfam" id="PF21719"/>
    </source>
</evidence>
<feature type="region of interest" description="Disordered" evidence="3">
    <location>
        <begin position="240"/>
        <end position="261"/>
    </location>
</feature>
<evidence type="ECO:0000256" key="1">
    <source>
        <dbReference type="ARBA" id="ARBA00022574"/>
    </source>
</evidence>
<feature type="domain" description="MIOS-like alpha-solenoid" evidence="5">
    <location>
        <begin position="1"/>
        <end position="65"/>
    </location>
</feature>
<feature type="compositionally biased region" description="Polar residues" evidence="3">
    <location>
        <begin position="240"/>
        <end position="257"/>
    </location>
</feature>